<gene>
    <name evidence="1" type="ORF">FH608_046525</name>
</gene>
<dbReference type="Proteomes" id="UP000312512">
    <property type="component" value="Unassembled WGS sequence"/>
</dbReference>
<evidence type="ECO:0000313" key="2">
    <source>
        <dbReference type="Proteomes" id="UP000312512"/>
    </source>
</evidence>
<evidence type="ECO:0000313" key="1">
    <source>
        <dbReference type="EMBL" id="KAB8186949.1"/>
    </source>
</evidence>
<reference evidence="1 2" key="1">
    <citation type="submission" date="2019-10" db="EMBL/GenBank/DDBJ databases">
        <title>Nonomuraea sp. nov., isolated from Phyllanthus amarus.</title>
        <authorList>
            <person name="Klykleung N."/>
            <person name="Tanasupawat S."/>
        </authorList>
    </citation>
    <scope>NUCLEOTIDE SEQUENCE [LARGE SCALE GENOMIC DNA]</scope>
    <source>
        <strain evidence="1 2">PA1-10</strain>
    </source>
</reference>
<dbReference type="AlphaFoldDB" id="A0A5C4V628"/>
<dbReference type="OrthoDB" id="9954030at2"/>
<organism evidence="1 2">
    <name type="scientific">Nonomuraea phyllanthi</name>
    <dbReference type="NCBI Taxonomy" id="2219224"/>
    <lineage>
        <taxon>Bacteria</taxon>
        <taxon>Bacillati</taxon>
        <taxon>Actinomycetota</taxon>
        <taxon>Actinomycetes</taxon>
        <taxon>Streptosporangiales</taxon>
        <taxon>Streptosporangiaceae</taxon>
        <taxon>Nonomuraea</taxon>
    </lineage>
</organism>
<dbReference type="RefSeq" id="WP_139637613.1">
    <property type="nucleotide sequence ID" value="NZ_VDLX02000028.1"/>
</dbReference>
<dbReference type="EMBL" id="VDLX02000028">
    <property type="protein sequence ID" value="KAB8186949.1"/>
    <property type="molecule type" value="Genomic_DNA"/>
</dbReference>
<comment type="caution">
    <text evidence="1">The sequence shown here is derived from an EMBL/GenBank/DDBJ whole genome shotgun (WGS) entry which is preliminary data.</text>
</comment>
<keyword evidence="2" id="KW-1185">Reference proteome</keyword>
<sequence>MMEHSLYCPDCDTTGPHMVEGREATCRSCWTIRTVYDDVLAAVMDVERCPHCRVTHPVGGECVTDLTPCLRKTGLWPCGTCDVCLAAQERDLARRADLIEYGSPSDLDTP</sequence>
<accession>A0A5C4V628</accession>
<name>A0A5C4V628_9ACTN</name>
<protein>
    <submittedName>
        <fullName evidence="1">Uncharacterized protein</fullName>
    </submittedName>
</protein>
<proteinExistence type="predicted"/>